<feature type="transmembrane region" description="Helical" evidence="1">
    <location>
        <begin position="50"/>
        <end position="69"/>
    </location>
</feature>
<dbReference type="EnsemblMetazoa" id="MESCA000123-RA">
    <property type="protein sequence ID" value="MESCA000123-PA"/>
    <property type="gene ID" value="MESCA000123"/>
</dbReference>
<protein>
    <recommendedName>
        <fullName evidence="4">Odorant receptor</fullName>
    </recommendedName>
</protein>
<accession>T1GA75</accession>
<dbReference type="SMR" id="T1GA75"/>
<keyword evidence="3" id="KW-1185">Reference proteome</keyword>
<keyword evidence="1" id="KW-1133">Transmembrane helix</keyword>
<reference evidence="2" key="2">
    <citation type="submission" date="2015-06" db="UniProtKB">
        <authorList>
            <consortium name="EnsemblMetazoa"/>
        </authorList>
    </citation>
    <scope>IDENTIFICATION</scope>
</reference>
<keyword evidence="1" id="KW-0472">Membrane</keyword>
<evidence type="ECO:0000313" key="2">
    <source>
        <dbReference type="EnsemblMetazoa" id="MESCA000123-PA"/>
    </source>
</evidence>
<name>T1GA75_MEGSC</name>
<dbReference type="HOGENOM" id="CLU_1062794_0_0_1"/>
<feature type="transmembrane region" description="Helical" evidence="1">
    <location>
        <begin position="184"/>
        <end position="205"/>
    </location>
</feature>
<feature type="transmembrane region" description="Helical" evidence="1">
    <location>
        <begin position="84"/>
        <end position="103"/>
    </location>
</feature>
<dbReference type="Proteomes" id="UP000015102">
    <property type="component" value="Unassembled WGS sequence"/>
</dbReference>
<reference evidence="3" key="1">
    <citation type="submission" date="2013-02" db="EMBL/GenBank/DDBJ databases">
        <authorList>
            <person name="Hughes D."/>
        </authorList>
    </citation>
    <scope>NUCLEOTIDE SEQUENCE</scope>
    <source>
        <strain>Durham</strain>
        <strain evidence="3">NC isolate 2 -- Noor lab</strain>
    </source>
</reference>
<keyword evidence="1" id="KW-0812">Transmembrane</keyword>
<evidence type="ECO:0000313" key="3">
    <source>
        <dbReference type="Proteomes" id="UP000015102"/>
    </source>
</evidence>
<sequence>MANQKLSEILRISLNMDLKKTSLSILSWHVYIWKMTGLYPMKYTENWKKYCHYCFCIILHGSFTFYYAFSITFQSFLVTRIKDLLANIFISATFIAIFIKLIVIRKNSSYFTHILELSCEFEEKYKESKFAQEQQKIFKRKTRTYSISICTATLSLLYEAYFPFDPLEGDLRYGAIMFYQTIGWLYMGYINVFADSYPTILIYLLTNDMNILGDQISQIAKLNDMGKITRIFPYNNQFYKDCNKSGRNKYVSQKIFDSGDKK</sequence>
<organism evidence="2 3">
    <name type="scientific">Megaselia scalaris</name>
    <name type="common">Humpbacked fly</name>
    <name type="synonym">Phora scalaris</name>
    <dbReference type="NCBI Taxonomy" id="36166"/>
    <lineage>
        <taxon>Eukaryota</taxon>
        <taxon>Metazoa</taxon>
        <taxon>Ecdysozoa</taxon>
        <taxon>Arthropoda</taxon>
        <taxon>Hexapoda</taxon>
        <taxon>Insecta</taxon>
        <taxon>Pterygota</taxon>
        <taxon>Neoptera</taxon>
        <taxon>Endopterygota</taxon>
        <taxon>Diptera</taxon>
        <taxon>Brachycera</taxon>
        <taxon>Muscomorpha</taxon>
        <taxon>Platypezoidea</taxon>
        <taxon>Phoridae</taxon>
        <taxon>Megaseliini</taxon>
        <taxon>Megaselia</taxon>
    </lineage>
</organism>
<dbReference type="EMBL" id="CAQQ02068296">
    <property type="status" value="NOT_ANNOTATED_CDS"/>
    <property type="molecule type" value="Genomic_DNA"/>
</dbReference>
<evidence type="ECO:0000256" key="1">
    <source>
        <dbReference type="SAM" id="Phobius"/>
    </source>
</evidence>
<evidence type="ECO:0008006" key="4">
    <source>
        <dbReference type="Google" id="ProtNLM"/>
    </source>
</evidence>
<feature type="transmembrane region" description="Helical" evidence="1">
    <location>
        <begin position="145"/>
        <end position="164"/>
    </location>
</feature>
<dbReference type="AlphaFoldDB" id="T1GA75"/>
<proteinExistence type="predicted"/>